<protein>
    <submittedName>
        <fullName evidence="1">Uncharacterized protein</fullName>
    </submittedName>
</protein>
<reference evidence="1" key="1">
    <citation type="journal article" date="2015" name="Nature">
        <title>Complex archaea that bridge the gap between prokaryotes and eukaryotes.</title>
        <authorList>
            <person name="Spang A."/>
            <person name="Saw J.H."/>
            <person name="Jorgensen S.L."/>
            <person name="Zaremba-Niedzwiedzka K."/>
            <person name="Martijn J."/>
            <person name="Lind A.E."/>
            <person name="van Eijk R."/>
            <person name="Schleper C."/>
            <person name="Guy L."/>
            <person name="Ettema T.J."/>
        </authorList>
    </citation>
    <scope>NUCLEOTIDE SEQUENCE</scope>
</reference>
<name>A0A0F9PEM0_9ZZZZ</name>
<proteinExistence type="predicted"/>
<evidence type="ECO:0000313" key="1">
    <source>
        <dbReference type="EMBL" id="KKN28604.1"/>
    </source>
</evidence>
<accession>A0A0F9PEM0</accession>
<gene>
    <name evidence="1" type="ORF">LCGC14_0852490</name>
</gene>
<dbReference type="AlphaFoldDB" id="A0A0F9PEM0"/>
<comment type="caution">
    <text evidence="1">The sequence shown here is derived from an EMBL/GenBank/DDBJ whole genome shotgun (WGS) entry which is preliminary data.</text>
</comment>
<dbReference type="EMBL" id="LAZR01002548">
    <property type="protein sequence ID" value="KKN28604.1"/>
    <property type="molecule type" value="Genomic_DNA"/>
</dbReference>
<organism evidence="1">
    <name type="scientific">marine sediment metagenome</name>
    <dbReference type="NCBI Taxonomy" id="412755"/>
    <lineage>
        <taxon>unclassified sequences</taxon>
        <taxon>metagenomes</taxon>
        <taxon>ecological metagenomes</taxon>
    </lineage>
</organism>
<sequence>MSEKETSTDSWDGLLINYLKAENLKEQEEAFACVGVNVKENDMNLDLERNEGKEKFVYSLNTTNKVFLKNNGISVPKDVIGKVITLKKVLAMNPGTKKEVDSLRISKVE</sequence>